<dbReference type="SUPFAM" id="SSF53448">
    <property type="entry name" value="Nucleotide-diphospho-sugar transferases"/>
    <property type="match status" value="1"/>
</dbReference>
<accession>A0AA41FDH5</accession>
<dbReference type="InterPro" id="IPR029044">
    <property type="entry name" value="Nucleotide-diphossugar_trans"/>
</dbReference>
<evidence type="ECO:0000313" key="3">
    <source>
        <dbReference type="Proteomes" id="UP000708338"/>
    </source>
</evidence>
<organism evidence="2 3">
    <name type="scientific">Enterocloster citroniae</name>
    <dbReference type="NCBI Taxonomy" id="358743"/>
    <lineage>
        <taxon>Bacteria</taxon>
        <taxon>Bacillati</taxon>
        <taxon>Bacillota</taxon>
        <taxon>Clostridia</taxon>
        <taxon>Lachnospirales</taxon>
        <taxon>Lachnospiraceae</taxon>
        <taxon>Enterocloster</taxon>
    </lineage>
</organism>
<dbReference type="InterPro" id="IPR001173">
    <property type="entry name" value="Glyco_trans_2-like"/>
</dbReference>
<dbReference type="PANTHER" id="PTHR22916">
    <property type="entry name" value="GLYCOSYLTRANSFERASE"/>
    <property type="match status" value="1"/>
</dbReference>
<dbReference type="Pfam" id="PF00535">
    <property type="entry name" value="Glycos_transf_2"/>
    <property type="match status" value="1"/>
</dbReference>
<sequence>MGVNVVPQISIIIPVYNAEKYLRQCINSVINQTLQNIEIICIDDGSTDKSLDILKEFANIDSRIILIKKKNSGYGATMNIGLGLARGDYIGIVESDDFISQDMFQVLFEATSQFNTKPDIVKSGFWEYWNHNGKSVKRPAAILKISPPCNPFNVYQYPDILSYHPCTVTAIYRSGFLKEKHIRYVEAPGAAWTDNLFFFMTICQACSIVWIPECLYYYRQDNPNSSSYLKDCTIPFKRLSEIFDFIESSRIVDRGILIALYKRVFMYLDGVLNNPYYDKTTVRPLVENVMQRIEPDILENSQFNRLEKKYYRCFITGSYIILENNLLRKSYLTFIPHRVREGIQSLRKWGVMSTANRIFQKVKLYSKANYLYK</sequence>
<dbReference type="AlphaFoldDB" id="A0AA41FDH5"/>
<gene>
    <name evidence="2" type="ORF">GPL26_07730</name>
</gene>
<reference evidence="2" key="1">
    <citation type="journal article" date="2021" name="Gut Microbes">
        <title>A synthetic consortium of 100 gut commensals modulates the composition and function in a colon model of the microbiome of elderly subjects.</title>
        <authorList>
            <person name="Perez M."/>
            <person name="Ntemiri A."/>
            <person name="Tan H."/>
            <person name="Harris H.M.B."/>
            <person name="Roager H.M."/>
            <person name="Ribiere C."/>
            <person name="O'Toole P.W."/>
        </authorList>
    </citation>
    <scope>NUCLEOTIDE SEQUENCE</scope>
    <source>
        <strain evidence="2">MCC335</strain>
    </source>
</reference>
<dbReference type="Gene3D" id="3.90.550.10">
    <property type="entry name" value="Spore Coat Polysaccharide Biosynthesis Protein SpsA, Chain A"/>
    <property type="match status" value="1"/>
</dbReference>
<dbReference type="Proteomes" id="UP000708338">
    <property type="component" value="Unassembled WGS sequence"/>
</dbReference>
<comment type="caution">
    <text evidence="2">The sequence shown here is derived from an EMBL/GenBank/DDBJ whole genome shotgun (WGS) entry which is preliminary data.</text>
</comment>
<name>A0AA41FDH5_9FIRM</name>
<dbReference type="CDD" id="cd00761">
    <property type="entry name" value="Glyco_tranf_GTA_type"/>
    <property type="match status" value="1"/>
</dbReference>
<dbReference type="EMBL" id="WQPS01000006">
    <property type="protein sequence ID" value="MBT9809535.1"/>
    <property type="molecule type" value="Genomic_DNA"/>
</dbReference>
<protein>
    <submittedName>
        <fullName evidence="2">Glycosyltransferase</fullName>
    </submittedName>
</protein>
<evidence type="ECO:0000313" key="2">
    <source>
        <dbReference type="EMBL" id="MBT9809535.1"/>
    </source>
</evidence>
<dbReference type="PANTHER" id="PTHR22916:SF3">
    <property type="entry name" value="UDP-GLCNAC:BETAGAL BETA-1,3-N-ACETYLGLUCOSAMINYLTRANSFERASE-LIKE PROTEIN 1"/>
    <property type="match status" value="1"/>
</dbReference>
<dbReference type="GO" id="GO:0016758">
    <property type="term" value="F:hexosyltransferase activity"/>
    <property type="evidence" value="ECO:0007669"/>
    <property type="project" value="UniProtKB-ARBA"/>
</dbReference>
<feature type="domain" description="Glycosyltransferase 2-like" evidence="1">
    <location>
        <begin position="10"/>
        <end position="131"/>
    </location>
</feature>
<evidence type="ECO:0000259" key="1">
    <source>
        <dbReference type="Pfam" id="PF00535"/>
    </source>
</evidence>
<proteinExistence type="predicted"/>